<name>A0ABR4HNH5_9EURO</name>
<evidence type="ECO:0000313" key="4">
    <source>
        <dbReference type="Proteomes" id="UP001610335"/>
    </source>
</evidence>
<evidence type="ECO:0000313" key="3">
    <source>
        <dbReference type="EMBL" id="KAL2817043.1"/>
    </source>
</evidence>
<reference evidence="3 4" key="1">
    <citation type="submission" date="2024-07" db="EMBL/GenBank/DDBJ databases">
        <title>Section-level genome sequencing and comparative genomics of Aspergillus sections Usti and Cavernicolus.</title>
        <authorList>
            <consortium name="Lawrence Berkeley National Laboratory"/>
            <person name="Nybo J.L."/>
            <person name="Vesth T.C."/>
            <person name="Theobald S."/>
            <person name="Frisvad J.C."/>
            <person name="Larsen T.O."/>
            <person name="Kjaerboelling I."/>
            <person name="Rothschild-Mancinelli K."/>
            <person name="Lyhne E.K."/>
            <person name="Kogle M.E."/>
            <person name="Barry K."/>
            <person name="Clum A."/>
            <person name="Na H."/>
            <person name="Ledsgaard L."/>
            <person name="Lin J."/>
            <person name="Lipzen A."/>
            <person name="Kuo A."/>
            <person name="Riley R."/>
            <person name="Mondo S."/>
            <person name="LaButti K."/>
            <person name="Haridas S."/>
            <person name="Pangalinan J."/>
            <person name="Salamov A.A."/>
            <person name="Simmons B.A."/>
            <person name="Magnuson J.K."/>
            <person name="Chen J."/>
            <person name="Drula E."/>
            <person name="Henrissat B."/>
            <person name="Wiebenga A."/>
            <person name="Lubbers R.J."/>
            <person name="Gomes A.C."/>
            <person name="Makela M.R."/>
            <person name="Stajich J."/>
            <person name="Grigoriev I.V."/>
            <person name="Mortensen U.H."/>
            <person name="De vries R.P."/>
            <person name="Baker S.E."/>
            <person name="Andersen M.R."/>
        </authorList>
    </citation>
    <scope>NUCLEOTIDE SEQUENCE [LARGE SCALE GENOMIC DNA]</scope>
    <source>
        <strain evidence="3 4">CBS 600.67</strain>
    </source>
</reference>
<sequence length="189" mass="20587">MHLTLLPLLSLTSTTIATISRFPNPIETDVIPLHTLPTIFPPPITADAVSVEAIRQTLALYPFAIDGKNFAALSQVFTSDAVANYSAPLNVLSPLSDIQKTLSASLACVTTQHLYGTQLIDIVSPFSAQSVTYFQAAHFGTGNLAKEVATAHGQYQDVWARQRDGTWRIVHRNLVYMSEVLGNPMVFVC</sequence>
<organism evidence="3 4">
    <name type="scientific">Aspergillus cavernicola</name>
    <dbReference type="NCBI Taxonomy" id="176166"/>
    <lineage>
        <taxon>Eukaryota</taxon>
        <taxon>Fungi</taxon>
        <taxon>Dikarya</taxon>
        <taxon>Ascomycota</taxon>
        <taxon>Pezizomycotina</taxon>
        <taxon>Eurotiomycetes</taxon>
        <taxon>Eurotiomycetidae</taxon>
        <taxon>Eurotiales</taxon>
        <taxon>Aspergillaceae</taxon>
        <taxon>Aspergillus</taxon>
        <taxon>Aspergillus subgen. Nidulantes</taxon>
    </lineage>
</organism>
<keyword evidence="1" id="KW-0732">Signal</keyword>
<comment type="caution">
    <text evidence="3">The sequence shown here is derived from an EMBL/GenBank/DDBJ whole genome shotgun (WGS) entry which is preliminary data.</text>
</comment>
<dbReference type="InterPro" id="IPR037401">
    <property type="entry name" value="SnoaL-like"/>
</dbReference>
<keyword evidence="4" id="KW-1185">Reference proteome</keyword>
<dbReference type="Gene3D" id="3.10.450.50">
    <property type="match status" value="1"/>
</dbReference>
<proteinExistence type="predicted"/>
<dbReference type="InterPro" id="IPR032710">
    <property type="entry name" value="NTF2-like_dom_sf"/>
</dbReference>
<gene>
    <name evidence="3" type="ORF">BDW59DRAFT_166078</name>
</gene>
<evidence type="ECO:0000259" key="2">
    <source>
        <dbReference type="Pfam" id="PF13577"/>
    </source>
</evidence>
<dbReference type="Proteomes" id="UP001610335">
    <property type="component" value="Unassembled WGS sequence"/>
</dbReference>
<accession>A0ABR4HNH5</accession>
<dbReference type="EMBL" id="JBFXLS010000095">
    <property type="protein sequence ID" value="KAL2817043.1"/>
    <property type="molecule type" value="Genomic_DNA"/>
</dbReference>
<dbReference type="Pfam" id="PF13577">
    <property type="entry name" value="SnoaL_4"/>
    <property type="match status" value="1"/>
</dbReference>
<feature type="domain" description="SnoaL-like" evidence="2">
    <location>
        <begin position="51"/>
        <end position="173"/>
    </location>
</feature>
<dbReference type="SUPFAM" id="SSF54427">
    <property type="entry name" value="NTF2-like"/>
    <property type="match status" value="1"/>
</dbReference>
<protein>
    <recommendedName>
        <fullName evidence="2">SnoaL-like domain-containing protein</fullName>
    </recommendedName>
</protein>
<feature type="chain" id="PRO_5047208475" description="SnoaL-like domain-containing protein" evidence="1">
    <location>
        <begin position="18"/>
        <end position="189"/>
    </location>
</feature>
<evidence type="ECO:0000256" key="1">
    <source>
        <dbReference type="SAM" id="SignalP"/>
    </source>
</evidence>
<feature type="signal peptide" evidence="1">
    <location>
        <begin position="1"/>
        <end position="17"/>
    </location>
</feature>